<evidence type="ECO:0000259" key="4">
    <source>
        <dbReference type="Pfam" id="PF07804"/>
    </source>
</evidence>
<dbReference type="EMBL" id="JAAUVV010000017">
    <property type="protein sequence ID" value="NJJ04428.1"/>
    <property type="molecule type" value="Genomic_DNA"/>
</dbReference>
<protein>
    <submittedName>
        <fullName evidence="6">Type II toxin-antitoxin system HipA family toxin</fullName>
    </submittedName>
</protein>
<evidence type="ECO:0000256" key="2">
    <source>
        <dbReference type="ARBA" id="ARBA00022679"/>
    </source>
</evidence>
<dbReference type="PANTHER" id="PTHR37419">
    <property type="entry name" value="SERINE/THREONINE-PROTEIN KINASE TOXIN HIPA"/>
    <property type="match status" value="1"/>
</dbReference>
<reference evidence="6 7" key="1">
    <citation type="submission" date="2020-03" db="EMBL/GenBank/DDBJ databases">
        <title>Draft genome sequences of bacterial isolates from the female urobiome.</title>
        <authorList>
            <person name="Miller-Ensminger T."/>
            <person name="Wolfe A.J."/>
            <person name="Putonti C."/>
        </authorList>
    </citation>
    <scope>NUCLEOTIDE SEQUENCE [LARGE SCALE GENOMIC DNA]</scope>
    <source>
        <strain evidence="6 7">UMB8490</strain>
    </source>
</reference>
<dbReference type="GO" id="GO:0004674">
    <property type="term" value="F:protein serine/threonine kinase activity"/>
    <property type="evidence" value="ECO:0007669"/>
    <property type="project" value="TreeGrafter"/>
</dbReference>
<evidence type="ECO:0000256" key="1">
    <source>
        <dbReference type="ARBA" id="ARBA00010164"/>
    </source>
</evidence>
<keyword evidence="3" id="KW-0418">Kinase</keyword>
<feature type="domain" description="HipA N-terminal subdomain 1" evidence="5">
    <location>
        <begin position="8"/>
        <end position="103"/>
    </location>
</feature>
<dbReference type="AlphaFoldDB" id="A0AAP7CDD4"/>
<dbReference type="InterPro" id="IPR017508">
    <property type="entry name" value="HipA_N1"/>
</dbReference>
<sequence length="385" mass="40987">MTSPVVAADVYVGEELAGHFTTHADGRTEFDYVEGATKAVASTLPISGAPYVTSAGALPPFFANLLPEGRRLSTLKRTVKASLDDELSLLLAVGTDTVGDVSIVPHGQPLTHASAAIDLSGPLDFSAAITDAGIADPIAVPGVQDKASARTIAAPVRGHGTDYILKISPPEYPKLVENEAECFAIAAAAKYPLAETQLLIDDSSRPGLLITRFDRSNGTRLHVEDAAQIMGLYPSAKYTPAMEEVAEAMKAVSSSPSLTARSIAFQVALAWLTGNGDLHAKNMSLIWGDHGAAMSPIYDIPSTIPYGDSTMALSVQERKDNISGKIFRAFCAEIGLTERAAERVMAQALRVTDGAAERIVAATDFDPRRARDLTRVLDRRRKLWS</sequence>
<organism evidence="6 7">
    <name type="scientific">Corynebacterium coyleae</name>
    <dbReference type="NCBI Taxonomy" id="53374"/>
    <lineage>
        <taxon>Bacteria</taxon>
        <taxon>Bacillati</taxon>
        <taxon>Actinomycetota</taxon>
        <taxon>Actinomycetes</taxon>
        <taxon>Mycobacteriales</taxon>
        <taxon>Corynebacteriaceae</taxon>
        <taxon>Corynebacterium</taxon>
    </lineage>
</organism>
<name>A0AAP7CDD4_9CORY</name>
<dbReference type="GO" id="GO:0005829">
    <property type="term" value="C:cytosol"/>
    <property type="evidence" value="ECO:0007669"/>
    <property type="project" value="TreeGrafter"/>
</dbReference>
<dbReference type="InterPro" id="IPR052028">
    <property type="entry name" value="HipA_Ser/Thr_kinase"/>
</dbReference>
<dbReference type="Proteomes" id="UP000591626">
    <property type="component" value="Unassembled WGS sequence"/>
</dbReference>
<comment type="caution">
    <text evidence="6">The sequence shown here is derived from an EMBL/GenBank/DDBJ whole genome shotgun (WGS) entry which is preliminary data.</text>
</comment>
<evidence type="ECO:0000259" key="5">
    <source>
        <dbReference type="Pfam" id="PF13657"/>
    </source>
</evidence>
<comment type="similarity">
    <text evidence="1">Belongs to the HipA Ser/Thr kinase family.</text>
</comment>
<accession>A0AAP7CDD4</accession>
<dbReference type="PANTHER" id="PTHR37419:SF1">
    <property type="entry name" value="SERINE_THREONINE-PROTEIN KINASE TOXIN HIPA"/>
    <property type="match status" value="1"/>
</dbReference>
<proteinExistence type="inferred from homology"/>
<dbReference type="Pfam" id="PF07804">
    <property type="entry name" value="HipA_C"/>
    <property type="match status" value="1"/>
</dbReference>
<keyword evidence="2" id="KW-0808">Transferase</keyword>
<dbReference type="Pfam" id="PF13657">
    <property type="entry name" value="Couple_hipA"/>
    <property type="match status" value="1"/>
</dbReference>
<gene>
    <name evidence="6" type="ORF">HC138_08720</name>
</gene>
<dbReference type="InterPro" id="IPR012893">
    <property type="entry name" value="HipA-like_C"/>
</dbReference>
<feature type="domain" description="HipA-like C-terminal" evidence="4">
    <location>
        <begin position="139"/>
        <end position="349"/>
    </location>
</feature>
<dbReference type="RefSeq" id="WP_101733457.1">
    <property type="nucleotide sequence ID" value="NZ_JAAUVV010000017.1"/>
</dbReference>
<dbReference type="NCBIfam" id="TIGR03071">
    <property type="entry name" value="couple_hipA"/>
    <property type="match status" value="1"/>
</dbReference>
<evidence type="ECO:0000256" key="3">
    <source>
        <dbReference type="ARBA" id="ARBA00022777"/>
    </source>
</evidence>
<evidence type="ECO:0000313" key="7">
    <source>
        <dbReference type="Proteomes" id="UP000591626"/>
    </source>
</evidence>
<evidence type="ECO:0000313" key="6">
    <source>
        <dbReference type="EMBL" id="NJJ04428.1"/>
    </source>
</evidence>